<evidence type="ECO:0000259" key="11">
    <source>
        <dbReference type="PROSITE" id="PS50089"/>
    </source>
</evidence>
<dbReference type="SUPFAM" id="SSF52025">
    <property type="entry name" value="PA domain"/>
    <property type="match status" value="1"/>
</dbReference>
<dbReference type="GO" id="GO:0016020">
    <property type="term" value="C:membrane"/>
    <property type="evidence" value="ECO:0007669"/>
    <property type="project" value="UniProtKB-SubCell"/>
</dbReference>
<evidence type="ECO:0000256" key="4">
    <source>
        <dbReference type="ARBA" id="ARBA00022771"/>
    </source>
</evidence>
<comment type="subcellular location">
    <subcellularLocation>
        <location evidence="1">Membrane</location>
        <topology evidence="1">Single-pass membrane protein</topology>
    </subcellularLocation>
</comment>
<evidence type="ECO:0000256" key="2">
    <source>
        <dbReference type="ARBA" id="ARBA00022692"/>
    </source>
</evidence>
<dbReference type="Ensembl" id="ENSPTXT00000003065.1">
    <property type="protein sequence ID" value="ENSPTXP00000002980.1"/>
    <property type="gene ID" value="ENSPTXG00000002185.1"/>
</dbReference>
<evidence type="ECO:0000256" key="3">
    <source>
        <dbReference type="ARBA" id="ARBA00022723"/>
    </source>
</evidence>
<keyword evidence="4 8" id="KW-0863">Zinc-finger</keyword>
<evidence type="ECO:0000256" key="5">
    <source>
        <dbReference type="ARBA" id="ARBA00022833"/>
    </source>
</evidence>
<dbReference type="InterPro" id="IPR001841">
    <property type="entry name" value="Znf_RING"/>
</dbReference>
<dbReference type="SUPFAM" id="SSF57850">
    <property type="entry name" value="RING/U-box"/>
    <property type="match status" value="1"/>
</dbReference>
<dbReference type="PANTHER" id="PTHR46539:SF26">
    <property type="entry name" value="E3 UBIQUITIN-PROTEIN LIGASE RNF149"/>
    <property type="match status" value="1"/>
</dbReference>
<evidence type="ECO:0000256" key="10">
    <source>
        <dbReference type="SAM" id="Phobius"/>
    </source>
</evidence>
<keyword evidence="3" id="KW-0479">Metal-binding</keyword>
<feature type="region of interest" description="Disordered" evidence="9">
    <location>
        <begin position="136"/>
        <end position="162"/>
    </location>
</feature>
<dbReference type="FunFam" id="3.30.40.10:FF:000009">
    <property type="entry name" value="E3 ubiquitin-protein ligase RNF130"/>
    <property type="match status" value="1"/>
</dbReference>
<dbReference type="GO" id="GO:0008270">
    <property type="term" value="F:zinc ion binding"/>
    <property type="evidence" value="ECO:0007669"/>
    <property type="project" value="UniProtKB-KW"/>
</dbReference>
<keyword evidence="5" id="KW-0862">Zinc</keyword>
<dbReference type="PROSITE" id="PS50089">
    <property type="entry name" value="ZF_RING_2"/>
    <property type="match status" value="1"/>
</dbReference>
<gene>
    <name evidence="12" type="primary">RNF149</name>
</gene>
<sequence>MLVRIGARPKRPGTSEEEEEEKKDNLSELSHRLFSPRLRRRPARQVGRLLGRGGNSEARSACAAEKPVKRASETIPPQTPAGPLASRLRKTMGLLSRRVTLPLLFLAAGGWPRVSWSLVWYTAWVSTVYTEPATNRTVRDSGESGRYGNSSPKESAQGLVGIPFGGTGRHMEGCDPKMEYNIPTAPGSSSGEKVAGAPSSPPQSWIALVAHGGCHLKDKVANAARKKAAAVVIYNEPRFGNSTLTPVSYLGTANTVVIMVGYPKGMEILEPVLRGISVKMTISVGKQHVQEYINGQSVVFVAIAFITMMIISLAWLIFFYVQRFLYSGSQFRSQDQREETIDAIAQLPLYTLKDADKCWAIDTENCAICIENYKAKDTVRLLPCKHIFHKLCIDPWLLEQRTCPMCKLDIMKALEYWGGSQKIAAPESVNNIPTENWNISMEEDSNETSGLSASCTSSIALNNVLKENLCETTVLLGK</sequence>
<feature type="region of interest" description="Disordered" evidence="9">
    <location>
        <begin position="1"/>
        <end position="28"/>
    </location>
</feature>
<dbReference type="InterPro" id="IPR046450">
    <property type="entry name" value="PA_dom_sf"/>
</dbReference>
<name>A0A670Y303_PSETE</name>
<dbReference type="GO" id="GO:0061630">
    <property type="term" value="F:ubiquitin protein ligase activity"/>
    <property type="evidence" value="ECO:0007669"/>
    <property type="project" value="Ensembl"/>
</dbReference>
<reference evidence="12" key="1">
    <citation type="submission" date="2025-08" db="UniProtKB">
        <authorList>
            <consortium name="Ensembl"/>
        </authorList>
    </citation>
    <scope>IDENTIFICATION</scope>
</reference>
<dbReference type="GO" id="GO:0071466">
    <property type="term" value="P:cellular response to xenobiotic stimulus"/>
    <property type="evidence" value="ECO:0007669"/>
    <property type="project" value="Ensembl"/>
</dbReference>
<dbReference type="Gene3D" id="3.50.30.30">
    <property type="match status" value="1"/>
</dbReference>
<dbReference type="FunFam" id="3.50.30.30:FF:000003">
    <property type="entry name" value="E3 ubiquitin-protein ligase RNF128"/>
    <property type="match status" value="1"/>
</dbReference>
<dbReference type="SMART" id="SM00184">
    <property type="entry name" value="RING"/>
    <property type="match status" value="1"/>
</dbReference>
<dbReference type="OMA" id="MAWRGPE"/>
<feature type="region of interest" description="Disordered" evidence="9">
    <location>
        <begin position="50"/>
        <end position="85"/>
    </location>
</feature>
<proteinExistence type="predicted"/>
<dbReference type="GO" id="GO:0031647">
    <property type="term" value="P:regulation of protein stability"/>
    <property type="evidence" value="ECO:0007669"/>
    <property type="project" value="Ensembl"/>
</dbReference>
<protein>
    <submittedName>
        <fullName evidence="12">Ring finger protein 149</fullName>
    </submittedName>
</protein>
<evidence type="ECO:0000256" key="7">
    <source>
        <dbReference type="ARBA" id="ARBA00023136"/>
    </source>
</evidence>
<evidence type="ECO:0000256" key="9">
    <source>
        <dbReference type="SAM" id="MobiDB-lite"/>
    </source>
</evidence>
<dbReference type="Pfam" id="PF13639">
    <property type="entry name" value="zf-RING_2"/>
    <property type="match status" value="1"/>
</dbReference>
<reference evidence="12" key="2">
    <citation type="submission" date="2025-09" db="UniProtKB">
        <authorList>
            <consortium name="Ensembl"/>
        </authorList>
    </citation>
    <scope>IDENTIFICATION</scope>
</reference>
<dbReference type="Pfam" id="PF02225">
    <property type="entry name" value="PA"/>
    <property type="match status" value="1"/>
</dbReference>
<dbReference type="AlphaFoldDB" id="A0A670Y303"/>
<feature type="transmembrane region" description="Helical" evidence="10">
    <location>
        <begin position="298"/>
        <end position="321"/>
    </location>
</feature>
<keyword evidence="13" id="KW-1185">Reference proteome</keyword>
<dbReference type="GeneTree" id="ENSGT00940000161020"/>
<dbReference type="PANTHER" id="PTHR46539">
    <property type="entry name" value="E3 UBIQUITIN-PROTEIN LIGASE ATL42"/>
    <property type="match status" value="1"/>
</dbReference>
<evidence type="ECO:0000256" key="1">
    <source>
        <dbReference type="ARBA" id="ARBA00004167"/>
    </source>
</evidence>
<dbReference type="GO" id="GO:0043409">
    <property type="term" value="P:negative regulation of MAPK cascade"/>
    <property type="evidence" value="ECO:0007669"/>
    <property type="project" value="Ensembl"/>
</dbReference>
<keyword evidence="6 10" id="KW-1133">Transmembrane helix</keyword>
<evidence type="ECO:0000313" key="13">
    <source>
        <dbReference type="Proteomes" id="UP000472273"/>
    </source>
</evidence>
<keyword evidence="7 10" id="KW-0472">Membrane</keyword>
<keyword evidence="2 10" id="KW-0812">Transmembrane</keyword>
<dbReference type="Gene3D" id="3.30.40.10">
    <property type="entry name" value="Zinc/RING finger domain, C3HC4 (zinc finger)"/>
    <property type="match status" value="1"/>
</dbReference>
<evidence type="ECO:0000256" key="6">
    <source>
        <dbReference type="ARBA" id="ARBA00022989"/>
    </source>
</evidence>
<dbReference type="Proteomes" id="UP000472273">
    <property type="component" value="Unplaced"/>
</dbReference>
<organism evidence="12 13">
    <name type="scientific">Pseudonaja textilis</name>
    <name type="common">Eastern brown snake</name>
    <dbReference type="NCBI Taxonomy" id="8673"/>
    <lineage>
        <taxon>Eukaryota</taxon>
        <taxon>Metazoa</taxon>
        <taxon>Chordata</taxon>
        <taxon>Craniata</taxon>
        <taxon>Vertebrata</taxon>
        <taxon>Euteleostomi</taxon>
        <taxon>Lepidosauria</taxon>
        <taxon>Squamata</taxon>
        <taxon>Bifurcata</taxon>
        <taxon>Unidentata</taxon>
        <taxon>Episquamata</taxon>
        <taxon>Toxicofera</taxon>
        <taxon>Serpentes</taxon>
        <taxon>Colubroidea</taxon>
        <taxon>Elapidae</taxon>
        <taxon>Hydrophiinae</taxon>
        <taxon>Pseudonaja</taxon>
    </lineage>
</organism>
<dbReference type="InterPro" id="IPR013083">
    <property type="entry name" value="Znf_RING/FYVE/PHD"/>
</dbReference>
<evidence type="ECO:0000256" key="8">
    <source>
        <dbReference type="PROSITE-ProRule" id="PRU00175"/>
    </source>
</evidence>
<evidence type="ECO:0000313" key="12">
    <source>
        <dbReference type="Ensembl" id="ENSPTXP00000002980.1"/>
    </source>
</evidence>
<feature type="domain" description="RING-type" evidence="11">
    <location>
        <begin position="366"/>
        <end position="407"/>
    </location>
</feature>
<accession>A0A670Y303</accession>
<dbReference type="InterPro" id="IPR003137">
    <property type="entry name" value="PA_domain"/>
</dbReference>